<gene>
    <name evidence="4" type="ORF">A1O9_01406</name>
</gene>
<proteinExistence type="inferred from homology"/>
<dbReference type="InterPro" id="IPR051164">
    <property type="entry name" value="NmrA-like_oxidored"/>
</dbReference>
<dbReference type="EMBL" id="AMGV01000001">
    <property type="protein sequence ID" value="KEF63428.1"/>
    <property type="molecule type" value="Genomic_DNA"/>
</dbReference>
<feature type="domain" description="NmrA-like" evidence="3">
    <location>
        <begin position="3"/>
        <end position="286"/>
    </location>
</feature>
<dbReference type="STRING" id="1182545.A0A072PVQ6"/>
<dbReference type="Pfam" id="PF05368">
    <property type="entry name" value="NmrA"/>
    <property type="match status" value="1"/>
</dbReference>
<dbReference type="SUPFAM" id="SSF51735">
    <property type="entry name" value="NAD(P)-binding Rossmann-fold domains"/>
    <property type="match status" value="1"/>
</dbReference>
<keyword evidence="2" id="KW-0521">NADP</keyword>
<dbReference type="GeneID" id="25276352"/>
<dbReference type="PANTHER" id="PTHR42748">
    <property type="entry name" value="NITROGEN METABOLITE REPRESSION PROTEIN NMRA FAMILY MEMBER"/>
    <property type="match status" value="1"/>
</dbReference>
<dbReference type="HOGENOM" id="CLU_007383_8_6_1"/>
<dbReference type="RefSeq" id="XP_013266018.1">
    <property type="nucleotide sequence ID" value="XM_013410564.1"/>
</dbReference>
<name>A0A072PVQ6_9EURO</name>
<comment type="similarity">
    <text evidence="1">Belongs to the NmrA-type oxidoreductase family.</text>
</comment>
<dbReference type="Proteomes" id="UP000027920">
    <property type="component" value="Unassembled WGS sequence"/>
</dbReference>
<dbReference type="OrthoDB" id="3358371at2759"/>
<comment type="caution">
    <text evidence="4">The sequence shown here is derived from an EMBL/GenBank/DDBJ whole genome shotgun (WGS) entry which is preliminary data.</text>
</comment>
<evidence type="ECO:0000259" key="3">
    <source>
        <dbReference type="Pfam" id="PF05368"/>
    </source>
</evidence>
<evidence type="ECO:0000256" key="2">
    <source>
        <dbReference type="ARBA" id="ARBA00022857"/>
    </source>
</evidence>
<reference evidence="4 5" key="1">
    <citation type="submission" date="2013-03" db="EMBL/GenBank/DDBJ databases">
        <title>The Genome Sequence of Exophiala aquamarina CBS 119918.</title>
        <authorList>
            <consortium name="The Broad Institute Genomics Platform"/>
            <person name="Cuomo C."/>
            <person name="de Hoog S."/>
            <person name="Gorbushina A."/>
            <person name="Walker B."/>
            <person name="Young S.K."/>
            <person name="Zeng Q."/>
            <person name="Gargeya S."/>
            <person name="Fitzgerald M."/>
            <person name="Haas B."/>
            <person name="Abouelleil A."/>
            <person name="Allen A.W."/>
            <person name="Alvarado L."/>
            <person name="Arachchi H.M."/>
            <person name="Berlin A.M."/>
            <person name="Chapman S.B."/>
            <person name="Gainer-Dewar J."/>
            <person name="Goldberg J."/>
            <person name="Griggs A."/>
            <person name="Gujja S."/>
            <person name="Hansen M."/>
            <person name="Howarth C."/>
            <person name="Imamovic A."/>
            <person name="Ireland A."/>
            <person name="Larimer J."/>
            <person name="McCowan C."/>
            <person name="Murphy C."/>
            <person name="Pearson M."/>
            <person name="Poon T.W."/>
            <person name="Priest M."/>
            <person name="Roberts A."/>
            <person name="Saif S."/>
            <person name="Shea T."/>
            <person name="Sisk P."/>
            <person name="Sykes S."/>
            <person name="Wortman J."/>
            <person name="Nusbaum C."/>
            <person name="Birren B."/>
        </authorList>
    </citation>
    <scope>NUCLEOTIDE SEQUENCE [LARGE SCALE GENOMIC DNA]</scope>
    <source>
        <strain evidence="4 5">CBS 119918</strain>
    </source>
</reference>
<dbReference type="InterPro" id="IPR008030">
    <property type="entry name" value="NmrA-like"/>
</dbReference>
<accession>A0A072PVQ6</accession>
<dbReference type="InterPro" id="IPR036291">
    <property type="entry name" value="NAD(P)-bd_dom_sf"/>
</dbReference>
<keyword evidence="5" id="KW-1185">Reference proteome</keyword>
<dbReference type="AlphaFoldDB" id="A0A072PVQ6"/>
<protein>
    <recommendedName>
        <fullName evidence="3">NmrA-like domain-containing protein</fullName>
    </recommendedName>
</protein>
<dbReference type="VEuPathDB" id="FungiDB:A1O9_01406"/>
<evidence type="ECO:0000256" key="1">
    <source>
        <dbReference type="ARBA" id="ARBA00006328"/>
    </source>
</evidence>
<evidence type="ECO:0000313" key="5">
    <source>
        <dbReference type="Proteomes" id="UP000027920"/>
    </source>
</evidence>
<sequence length="321" mass="35962">MSGLLVVIGATGGQGKSVVEEALKRGTFQKIRGTTRNASSPNAQQLISLGVEMCEADMNDEQSLVRAFQGATNVFAMTDFYESFRKTDPWRAMNLEYQHGINLANAAAQTPTLRHYVWSTLPSAQRITKKKIFVAHFEAKARVDDYMKSTHPELCKKTTFLWLGFFNINFLRPTFAPVYSKVLNKYVLLLPTPPTTLFAMLSDHTINIGKYVAGIFDRPSHSLPGKYVIGAVETLPIADFTKKWGAAVGKEISFAQVTPEHYSSLFPGYGAEMHTMLQFWSEYGEQAWSGEDLVTAETLGIKDELVRLEQALQAMDWDWIV</sequence>
<evidence type="ECO:0000313" key="4">
    <source>
        <dbReference type="EMBL" id="KEF63428.1"/>
    </source>
</evidence>
<organism evidence="4 5">
    <name type="scientific">Exophiala aquamarina CBS 119918</name>
    <dbReference type="NCBI Taxonomy" id="1182545"/>
    <lineage>
        <taxon>Eukaryota</taxon>
        <taxon>Fungi</taxon>
        <taxon>Dikarya</taxon>
        <taxon>Ascomycota</taxon>
        <taxon>Pezizomycotina</taxon>
        <taxon>Eurotiomycetes</taxon>
        <taxon>Chaetothyriomycetidae</taxon>
        <taxon>Chaetothyriales</taxon>
        <taxon>Herpotrichiellaceae</taxon>
        <taxon>Exophiala</taxon>
    </lineage>
</organism>
<dbReference type="Gene3D" id="3.40.50.720">
    <property type="entry name" value="NAD(P)-binding Rossmann-like Domain"/>
    <property type="match status" value="1"/>
</dbReference>
<dbReference type="GO" id="GO:0005634">
    <property type="term" value="C:nucleus"/>
    <property type="evidence" value="ECO:0007669"/>
    <property type="project" value="TreeGrafter"/>
</dbReference>
<dbReference type="PANTHER" id="PTHR42748:SF28">
    <property type="entry name" value="NMRA-LIKE DOMAIN-CONTAINING PROTEIN"/>
    <property type="match status" value="1"/>
</dbReference>
<dbReference type="Gene3D" id="3.90.25.10">
    <property type="entry name" value="UDP-galactose 4-epimerase, domain 1"/>
    <property type="match status" value="1"/>
</dbReference>